<keyword evidence="2" id="KW-0238">DNA-binding</keyword>
<evidence type="ECO:0000256" key="3">
    <source>
        <dbReference type="ARBA" id="ARBA00023163"/>
    </source>
</evidence>
<dbReference type="Proteomes" id="UP000190951">
    <property type="component" value="Chromosome"/>
</dbReference>
<dbReference type="PANTHER" id="PTHR43280:SF34">
    <property type="entry name" value="ARAC-FAMILY TRANSCRIPTIONAL REGULATOR"/>
    <property type="match status" value="1"/>
</dbReference>
<gene>
    <name evidence="4" type="primary">rhaS_8</name>
    <name evidence="4" type="ORF">CROST_042050</name>
</gene>
<dbReference type="SUPFAM" id="SSF51215">
    <property type="entry name" value="Regulatory protein AraC"/>
    <property type="match status" value="1"/>
</dbReference>
<dbReference type="InterPro" id="IPR017853">
    <property type="entry name" value="GH"/>
</dbReference>
<protein>
    <submittedName>
        <fullName evidence="4">HTH-type transcriptional activator RhaS</fullName>
    </submittedName>
</protein>
<dbReference type="InterPro" id="IPR037923">
    <property type="entry name" value="HTH-like"/>
</dbReference>
<dbReference type="InterPro" id="IPR014710">
    <property type="entry name" value="RmlC-like_jellyroll"/>
</dbReference>
<evidence type="ECO:0000256" key="2">
    <source>
        <dbReference type="ARBA" id="ARBA00023125"/>
    </source>
</evidence>
<dbReference type="EMBL" id="CP096983">
    <property type="protein sequence ID" value="URZ13439.1"/>
    <property type="molecule type" value="Genomic_DNA"/>
</dbReference>
<dbReference type="SMART" id="SM00342">
    <property type="entry name" value="HTH_ARAC"/>
    <property type="match status" value="1"/>
</dbReference>
<dbReference type="Pfam" id="PF02311">
    <property type="entry name" value="AraC_binding"/>
    <property type="match status" value="1"/>
</dbReference>
<name>A0A1S8LU19_9CLOT</name>
<dbReference type="Gene3D" id="1.10.10.60">
    <property type="entry name" value="Homeodomain-like"/>
    <property type="match status" value="2"/>
</dbReference>
<keyword evidence="5" id="KW-1185">Reference proteome</keyword>
<dbReference type="AlphaFoldDB" id="A0A1S8LU19"/>
<dbReference type="PANTHER" id="PTHR43280">
    <property type="entry name" value="ARAC-FAMILY TRANSCRIPTIONAL REGULATOR"/>
    <property type="match status" value="1"/>
</dbReference>
<evidence type="ECO:0000313" key="5">
    <source>
        <dbReference type="Proteomes" id="UP000190951"/>
    </source>
</evidence>
<dbReference type="STRING" id="84029.CROST_29910"/>
<reference evidence="4 5" key="1">
    <citation type="submission" date="2022-04" db="EMBL/GenBank/DDBJ databases">
        <title>Genome sequence of C. roseum typestrain.</title>
        <authorList>
            <person name="Poehlein A."/>
            <person name="Schoch T."/>
            <person name="Duerre P."/>
            <person name="Daniel R."/>
        </authorList>
    </citation>
    <scope>NUCLEOTIDE SEQUENCE [LARGE SCALE GENOMIC DNA]</scope>
    <source>
        <strain evidence="4 5">DSM 7320</strain>
    </source>
</reference>
<dbReference type="InterPro" id="IPR009057">
    <property type="entry name" value="Homeodomain-like_sf"/>
</dbReference>
<organism evidence="4 5">
    <name type="scientific">Clostridium felsineum</name>
    <dbReference type="NCBI Taxonomy" id="36839"/>
    <lineage>
        <taxon>Bacteria</taxon>
        <taxon>Bacillati</taxon>
        <taxon>Bacillota</taxon>
        <taxon>Clostridia</taxon>
        <taxon>Eubacteriales</taxon>
        <taxon>Clostridiaceae</taxon>
        <taxon>Clostridium</taxon>
    </lineage>
</organism>
<dbReference type="KEGG" id="crw:CROST_042050"/>
<evidence type="ECO:0000256" key="1">
    <source>
        <dbReference type="ARBA" id="ARBA00023015"/>
    </source>
</evidence>
<dbReference type="Gene3D" id="3.20.20.80">
    <property type="entry name" value="Glycosidases"/>
    <property type="match status" value="2"/>
</dbReference>
<dbReference type="SUPFAM" id="SSF51445">
    <property type="entry name" value="(Trans)glycosidases"/>
    <property type="match status" value="1"/>
</dbReference>
<evidence type="ECO:0000313" key="4">
    <source>
        <dbReference type="EMBL" id="URZ13439.1"/>
    </source>
</evidence>
<proteinExistence type="predicted"/>
<keyword evidence="1" id="KW-0805">Transcription regulation</keyword>
<dbReference type="SUPFAM" id="SSF46689">
    <property type="entry name" value="Homeodomain-like"/>
    <property type="match status" value="1"/>
</dbReference>
<dbReference type="Pfam" id="PF12833">
    <property type="entry name" value="HTH_18"/>
    <property type="match status" value="1"/>
</dbReference>
<dbReference type="RefSeq" id="WP_077835172.1">
    <property type="nucleotide sequence ID" value="NZ_CP096983.1"/>
</dbReference>
<accession>A0A1S8LU19</accession>
<dbReference type="Gene3D" id="2.60.40.1500">
    <property type="entry name" value="Glycosyl hydrolase domain, family 39"/>
    <property type="match status" value="1"/>
</dbReference>
<sequence length="688" mass="81654">MRRQYINYPSDVPVLISYSNLINYPIHWHNSIEILYVLKGNFKVTIDSDSYELIENDIEIVNIDEAHSIHSKDKDNRILMFHIDPAFLKKYFNDIENMFFYTNIKDDNAQMGEEYDILRKYLSRIICEFVQRQEDYDKQIEDILVNILYHLINNFHFLTSEREELREKEEQLERYHRITKYIYNNYNDNITLQDIAKKEFLSTHYLSHEIKDTTGYSFTDLLNLTRVDEALKLLLDTDKTITEISQEVGFSHVRYLNKHFKIQFSCSPNQYRKKYKVDEEHFETLKKIKTFKLKESMEKINSYLEDYDRFNYEDLIDKIYINMSEDLGEFNKEFKEVIDIGDAFELLIEDNRDILQMIQNEIGFKYVRLLNVIGIDMGIFPGSEFCNWNRSSDVFEFLENMGIGAVIVLDDREFKKNEYIKALKSLINYFKEVDTVDINSFKFQFEASMKDSTKEEIIELLDGYNLTVMEDLFCYNDSINYIYDTAYMLPFIIHKNVNSNEKIIHFLRAFDVLDKQVKLTNEVFFGYPGLVNDKGIKKPSYYAYYLMNKLGDTLVCSGDGYIVTKSEGEYEILLYSYYEGIDTLDVFNDFAKFKGRKNITEKKISLNIVNISSSVKITMYEINESVGSSYNYWLDMGKPRRLNKEEKEILHKAAFPRIYFKNMRKSTIVNIRTALRGYGAVLILIKEV</sequence>
<dbReference type="GO" id="GO:0043565">
    <property type="term" value="F:sequence-specific DNA binding"/>
    <property type="evidence" value="ECO:0007669"/>
    <property type="project" value="InterPro"/>
</dbReference>
<dbReference type="GO" id="GO:0003700">
    <property type="term" value="F:DNA-binding transcription factor activity"/>
    <property type="evidence" value="ECO:0007669"/>
    <property type="project" value="InterPro"/>
</dbReference>
<dbReference type="SUPFAM" id="SSF51011">
    <property type="entry name" value="Glycosyl hydrolase domain"/>
    <property type="match status" value="1"/>
</dbReference>
<dbReference type="InterPro" id="IPR018060">
    <property type="entry name" value="HTH_AraC"/>
</dbReference>
<dbReference type="Gene3D" id="2.60.120.10">
    <property type="entry name" value="Jelly Rolls"/>
    <property type="match status" value="1"/>
</dbReference>
<dbReference type="InterPro" id="IPR003313">
    <property type="entry name" value="AraC-bd"/>
</dbReference>
<dbReference type="PROSITE" id="PS01124">
    <property type="entry name" value="HTH_ARAC_FAMILY_2"/>
    <property type="match status" value="1"/>
</dbReference>
<keyword evidence="3" id="KW-0804">Transcription</keyword>